<dbReference type="Proteomes" id="UP000217790">
    <property type="component" value="Unassembled WGS sequence"/>
</dbReference>
<keyword evidence="2" id="KW-1185">Reference proteome</keyword>
<sequence>MKDLVIHLLSHKMVFPEIHEHDIPDLISSIEWLDNDHVCCPNFHQRVGLGPGGLKNLKEHHITSKKCMEAKLAQDTVSSKKAIGFVEHVKDSAGNGGDEIVPHGDEEQRCPSDGNHVERRIQNHAEQIWSPVARWNATGEVPKVVHGCRPKNCGILVDVSVDAPVDESAADSAM</sequence>
<name>A0A2H3E6G8_ARMGA</name>
<protein>
    <submittedName>
        <fullName evidence="1">Uncharacterized protein</fullName>
    </submittedName>
</protein>
<dbReference type="OrthoDB" id="10584281at2759"/>
<reference evidence="2" key="1">
    <citation type="journal article" date="2017" name="Nat. Ecol. Evol.">
        <title>Genome expansion and lineage-specific genetic innovations in the forest pathogenic fungi Armillaria.</title>
        <authorList>
            <person name="Sipos G."/>
            <person name="Prasanna A.N."/>
            <person name="Walter M.C."/>
            <person name="O'Connor E."/>
            <person name="Balint B."/>
            <person name="Krizsan K."/>
            <person name="Kiss B."/>
            <person name="Hess J."/>
            <person name="Varga T."/>
            <person name="Slot J."/>
            <person name="Riley R."/>
            <person name="Boka B."/>
            <person name="Rigling D."/>
            <person name="Barry K."/>
            <person name="Lee J."/>
            <person name="Mihaltcheva S."/>
            <person name="LaButti K."/>
            <person name="Lipzen A."/>
            <person name="Waldron R."/>
            <person name="Moloney N.M."/>
            <person name="Sperisen C."/>
            <person name="Kredics L."/>
            <person name="Vagvoelgyi C."/>
            <person name="Patrignani A."/>
            <person name="Fitzpatrick D."/>
            <person name="Nagy I."/>
            <person name="Doyle S."/>
            <person name="Anderson J.B."/>
            <person name="Grigoriev I.V."/>
            <person name="Gueldener U."/>
            <person name="Muensterkoetter M."/>
            <person name="Nagy L.G."/>
        </authorList>
    </citation>
    <scope>NUCLEOTIDE SEQUENCE [LARGE SCALE GENOMIC DNA]</scope>
    <source>
        <strain evidence="2">Ar21-2</strain>
    </source>
</reference>
<evidence type="ECO:0000313" key="1">
    <source>
        <dbReference type="EMBL" id="PBL03030.1"/>
    </source>
</evidence>
<evidence type="ECO:0000313" key="2">
    <source>
        <dbReference type="Proteomes" id="UP000217790"/>
    </source>
</evidence>
<dbReference type="AlphaFoldDB" id="A0A2H3E6G8"/>
<proteinExistence type="predicted"/>
<organism evidence="1 2">
    <name type="scientific">Armillaria gallica</name>
    <name type="common">Bulbous honey fungus</name>
    <name type="synonym">Armillaria bulbosa</name>
    <dbReference type="NCBI Taxonomy" id="47427"/>
    <lineage>
        <taxon>Eukaryota</taxon>
        <taxon>Fungi</taxon>
        <taxon>Dikarya</taxon>
        <taxon>Basidiomycota</taxon>
        <taxon>Agaricomycotina</taxon>
        <taxon>Agaricomycetes</taxon>
        <taxon>Agaricomycetidae</taxon>
        <taxon>Agaricales</taxon>
        <taxon>Marasmiineae</taxon>
        <taxon>Physalacriaceae</taxon>
        <taxon>Armillaria</taxon>
    </lineage>
</organism>
<accession>A0A2H3E6G8</accession>
<gene>
    <name evidence="1" type="ORF">ARMGADRAFT_1021796</name>
</gene>
<dbReference type="EMBL" id="KZ293644">
    <property type="protein sequence ID" value="PBL03030.1"/>
    <property type="molecule type" value="Genomic_DNA"/>
</dbReference>
<dbReference type="InParanoid" id="A0A2H3E6G8"/>